<keyword evidence="2" id="KW-0547">Nucleotide-binding</keyword>
<dbReference type="GO" id="GO:0070182">
    <property type="term" value="F:DNA polymerase binding"/>
    <property type="evidence" value="ECO:0007669"/>
    <property type="project" value="TreeGrafter"/>
</dbReference>
<feature type="domain" description="ATP-dependent helicase C-terminal" evidence="1">
    <location>
        <begin position="1"/>
        <end position="109"/>
    </location>
</feature>
<keyword evidence="2" id="KW-0378">Hydrolase</keyword>
<dbReference type="Proteomes" id="UP001163823">
    <property type="component" value="Chromosome 7"/>
</dbReference>
<dbReference type="InterPro" id="IPR027417">
    <property type="entry name" value="P-loop_NTPase"/>
</dbReference>
<keyword evidence="2" id="KW-0067">ATP-binding</keyword>
<dbReference type="GO" id="GO:1904430">
    <property type="term" value="P:negative regulation of t-circle formation"/>
    <property type="evidence" value="ECO:0007669"/>
    <property type="project" value="TreeGrafter"/>
</dbReference>
<dbReference type="GO" id="GO:0090657">
    <property type="term" value="P:telomeric loop disassembly"/>
    <property type="evidence" value="ECO:0007669"/>
    <property type="project" value="TreeGrafter"/>
</dbReference>
<evidence type="ECO:0000313" key="2">
    <source>
        <dbReference type="EMBL" id="KAJ7962976.1"/>
    </source>
</evidence>
<protein>
    <submittedName>
        <fullName evidence="2">Regulator of telomere elongation helicase 1</fullName>
    </submittedName>
</protein>
<dbReference type="GO" id="GO:0045910">
    <property type="term" value="P:negative regulation of DNA recombination"/>
    <property type="evidence" value="ECO:0007669"/>
    <property type="project" value="TreeGrafter"/>
</dbReference>
<dbReference type="Pfam" id="PF13307">
    <property type="entry name" value="Helicase_C_2"/>
    <property type="match status" value="1"/>
</dbReference>
<proteinExistence type="predicted"/>
<dbReference type="InterPro" id="IPR045028">
    <property type="entry name" value="DinG/Rad3-like"/>
</dbReference>
<evidence type="ECO:0000313" key="3">
    <source>
        <dbReference type="Proteomes" id="UP001163823"/>
    </source>
</evidence>
<accession>A0AAD7LRG6</accession>
<dbReference type="GO" id="GO:0005634">
    <property type="term" value="C:nucleus"/>
    <property type="evidence" value="ECO:0007669"/>
    <property type="project" value="TreeGrafter"/>
</dbReference>
<comment type="caution">
    <text evidence="2">The sequence shown here is derived from an EMBL/GenBank/DDBJ whole genome shotgun (WGS) entry which is preliminary data.</text>
</comment>
<dbReference type="SMART" id="SM00491">
    <property type="entry name" value="HELICc2"/>
    <property type="match status" value="1"/>
</dbReference>
<dbReference type="CDD" id="cd13932">
    <property type="entry name" value="HN_RTEL1"/>
    <property type="match status" value="1"/>
</dbReference>
<evidence type="ECO:0000259" key="1">
    <source>
        <dbReference type="SMART" id="SM00491"/>
    </source>
</evidence>
<dbReference type="GO" id="GO:0016818">
    <property type="term" value="F:hydrolase activity, acting on acid anhydrides, in phosphorus-containing anhydrides"/>
    <property type="evidence" value="ECO:0007669"/>
    <property type="project" value="InterPro"/>
</dbReference>
<dbReference type="KEGG" id="qsa:O6P43_018126"/>
<dbReference type="GO" id="GO:0010569">
    <property type="term" value="P:regulation of double-strand break repair via homologous recombination"/>
    <property type="evidence" value="ECO:0007669"/>
    <property type="project" value="TreeGrafter"/>
</dbReference>
<dbReference type="InterPro" id="IPR006555">
    <property type="entry name" value="ATP-dep_Helicase_C"/>
</dbReference>
<dbReference type="Pfam" id="PF23116">
    <property type="entry name" value="HHD_RTEL1"/>
    <property type="match status" value="1"/>
</dbReference>
<dbReference type="Gene3D" id="1.20.1160.20">
    <property type="match status" value="1"/>
</dbReference>
<dbReference type="EMBL" id="JARAOO010000007">
    <property type="protein sequence ID" value="KAJ7962976.1"/>
    <property type="molecule type" value="Genomic_DNA"/>
</dbReference>
<dbReference type="PANTHER" id="PTHR11472">
    <property type="entry name" value="DNA REPAIR DEAD HELICASE RAD3/XP-D SUBFAMILY MEMBER"/>
    <property type="match status" value="1"/>
</dbReference>
<reference evidence="2" key="1">
    <citation type="journal article" date="2023" name="Science">
        <title>Elucidation of the pathway for biosynthesis of saponin adjuvants from the soapbark tree.</title>
        <authorList>
            <person name="Reed J."/>
            <person name="Orme A."/>
            <person name="El-Demerdash A."/>
            <person name="Owen C."/>
            <person name="Martin L.B.B."/>
            <person name="Misra R.C."/>
            <person name="Kikuchi S."/>
            <person name="Rejzek M."/>
            <person name="Martin A.C."/>
            <person name="Harkess A."/>
            <person name="Leebens-Mack J."/>
            <person name="Louveau T."/>
            <person name="Stephenson M.J."/>
            <person name="Osbourn A."/>
        </authorList>
    </citation>
    <scope>NUCLEOTIDE SEQUENCE</scope>
    <source>
        <strain evidence="2">S10</strain>
    </source>
</reference>
<keyword evidence="2" id="KW-0347">Helicase</keyword>
<dbReference type="PANTHER" id="PTHR11472:SF34">
    <property type="entry name" value="REGULATOR OF TELOMERE ELONGATION HELICASE 1"/>
    <property type="match status" value="1"/>
</dbReference>
<gene>
    <name evidence="2" type="ORF">O6P43_018126</name>
</gene>
<dbReference type="GO" id="GO:0003676">
    <property type="term" value="F:nucleic acid binding"/>
    <property type="evidence" value="ECO:0007669"/>
    <property type="project" value="InterPro"/>
</dbReference>
<sequence>MSNLQNSSTSGAVFFAVCRGKVSEGLDFADHAGRAVVITGMPFATKTDPKVRLKREYLDQQAQTQRELCKEKSGITNKHHEPVNQAVGRVIRHRYDYGAIIFCDERFAHPYRQSQISLWIQPHIKCYSKFGGVVFTLTRFFRDGGIHGPTKLTLIQAGNGGSSGKLPTEQALDKLSLETYLSPLTTAVRQNYDSKASSSFFGARKGGISSQLGEILPANLSSLTSYRNQILTAKNLINCTSNEVKHGRKSMLSQDREVIELDDNGVELISPCSAKKRRFISRDYDLMQHTENSYRHSSGGAALFHKDDRTAQNNNADLLGQTNNDLPAYSMPSIDEETSGSSFLVQVREKLCTAEYKEFVGLMKALKSKAMRITEVLQSIARIFAGPERLPLLRRFKDYIPAKYHSLYEQHVEKNNETLEP</sequence>
<dbReference type="GO" id="GO:0005524">
    <property type="term" value="F:ATP binding"/>
    <property type="evidence" value="ECO:0007669"/>
    <property type="project" value="InterPro"/>
</dbReference>
<dbReference type="InterPro" id="IPR049909">
    <property type="entry name" value="Rtel1_HHD"/>
</dbReference>
<keyword evidence="3" id="KW-1185">Reference proteome</keyword>
<name>A0AAD7LRG6_QUISA</name>
<organism evidence="2 3">
    <name type="scientific">Quillaja saponaria</name>
    <name type="common">Soap bark tree</name>
    <dbReference type="NCBI Taxonomy" id="32244"/>
    <lineage>
        <taxon>Eukaryota</taxon>
        <taxon>Viridiplantae</taxon>
        <taxon>Streptophyta</taxon>
        <taxon>Embryophyta</taxon>
        <taxon>Tracheophyta</taxon>
        <taxon>Spermatophyta</taxon>
        <taxon>Magnoliopsida</taxon>
        <taxon>eudicotyledons</taxon>
        <taxon>Gunneridae</taxon>
        <taxon>Pentapetalae</taxon>
        <taxon>rosids</taxon>
        <taxon>fabids</taxon>
        <taxon>Fabales</taxon>
        <taxon>Quillajaceae</taxon>
        <taxon>Quillaja</taxon>
    </lineage>
</organism>
<dbReference type="AlphaFoldDB" id="A0AAD7LRG6"/>
<dbReference type="Gene3D" id="3.40.50.300">
    <property type="entry name" value="P-loop containing nucleotide triphosphate hydrolases"/>
    <property type="match status" value="1"/>
</dbReference>
<dbReference type="GO" id="GO:0003678">
    <property type="term" value="F:DNA helicase activity"/>
    <property type="evidence" value="ECO:0007669"/>
    <property type="project" value="TreeGrafter"/>
</dbReference>